<comment type="caution">
    <text evidence="7">The sequence shown here is derived from an EMBL/GenBank/DDBJ whole genome shotgun (WGS) entry which is preliminary data.</text>
</comment>
<evidence type="ECO:0000256" key="1">
    <source>
        <dbReference type="ARBA" id="ARBA00004127"/>
    </source>
</evidence>
<dbReference type="InterPro" id="IPR052964">
    <property type="entry name" value="Sporulation_signal_mat"/>
</dbReference>
<dbReference type="Proteomes" id="UP000629371">
    <property type="component" value="Unassembled WGS sequence"/>
</dbReference>
<dbReference type="EMBL" id="JAERRI010000016">
    <property type="protein sequence ID" value="MBL1092970.1"/>
    <property type="molecule type" value="Genomic_DNA"/>
</dbReference>
<dbReference type="RefSeq" id="WP_201808469.1">
    <property type="nucleotide sequence ID" value="NZ_JAERRI010000016.1"/>
</dbReference>
<evidence type="ECO:0000256" key="2">
    <source>
        <dbReference type="ARBA" id="ARBA00022692"/>
    </source>
</evidence>
<dbReference type="PANTHER" id="PTHR39535:SF2">
    <property type="entry name" value="HTTM DOMAIN-CONTAINING PROTEIN"/>
    <property type="match status" value="1"/>
</dbReference>
<keyword evidence="2 5" id="KW-0812">Transmembrane</keyword>
<organism evidence="7 8">
    <name type="scientific">Streptomyces siderophoricus</name>
    <dbReference type="NCBI Taxonomy" id="2802281"/>
    <lineage>
        <taxon>Bacteria</taxon>
        <taxon>Bacillati</taxon>
        <taxon>Actinomycetota</taxon>
        <taxon>Actinomycetes</taxon>
        <taxon>Kitasatosporales</taxon>
        <taxon>Streptomycetaceae</taxon>
        <taxon>Streptomyces</taxon>
    </lineage>
</organism>
<proteinExistence type="predicted"/>
<feature type="transmembrane region" description="Helical" evidence="5">
    <location>
        <begin position="96"/>
        <end position="115"/>
    </location>
</feature>
<gene>
    <name evidence="7" type="ORF">JK360_26985</name>
</gene>
<evidence type="ECO:0000313" key="7">
    <source>
        <dbReference type="EMBL" id="MBL1092970.1"/>
    </source>
</evidence>
<feature type="transmembrane region" description="Helical" evidence="5">
    <location>
        <begin position="185"/>
        <end position="207"/>
    </location>
</feature>
<dbReference type="InterPro" id="IPR011020">
    <property type="entry name" value="HTTM-like"/>
</dbReference>
<evidence type="ECO:0000256" key="3">
    <source>
        <dbReference type="ARBA" id="ARBA00022989"/>
    </source>
</evidence>
<keyword evidence="4 5" id="KW-0472">Membrane</keyword>
<evidence type="ECO:0000259" key="6">
    <source>
        <dbReference type="SMART" id="SM00752"/>
    </source>
</evidence>
<feature type="transmembrane region" description="Helical" evidence="5">
    <location>
        <begin position="36"/>
        <end position="56"/>
    </location>
</feature>
<evidence type="ECO:0000256" key="5">
    <source>
        <dbReference type="SAM" id="Phobius"/>
    </source>
</evidence>
<sequence>MTETEIRTGAGDNVVLSSMKTMAYDLLERFSGRRQALVGAALTRIALGAVGLYYYLRDYLHRSFLWGPEGVWPWENFTGSHNGGFSVYSLSRSETWFQLAFHAGAVIALLFMLGWKTRAMTVLHYIFLWSLQQRNPLLLDGGDNATVIALVFFVFIDSGSRISLDARLRRRKQVKSDAGSMRYRVGSLLHHAGLLAVILQVCTIYLVSGMYKVQGERWQNGTALYYVLRVGEFGWPGVNHLIYEHATLVVAMTYATVFFQLAFSFLLLKRSLRPFAVTCGILLHLGIAIFMSGLITFSLTMIALELLIMGDGHYRRLAAKVQKVVGKRGSLEPATNAV</sequence>
<feature type="transmembrane region" description="Helical" evidence="5">
    <location>
        <begin position="275"/>
        <end position="304"/>
    </location>
</feature>
<name>A0ABS1MZ17_9ACTN</name>
<evidence type="ECO:0000313" key="8">
    <source>
        <dbReference type="Proteomes" id="UP000629371"/>
    </source>
</evidence>
<evidence type="ECO:0000256" key="4">
    <source>
        <dbReference type="ARBA" id="ARBA00023136"/>
    </source>
</evidence>
<keyword evidence="3 5" id="KW-1133">Transmembrane helix</keyword>
<feature type="domain" description="HTTM-like" evidence="6">
    <location>
        <begin position="33"/>
        <end position="313"/>
    </location>
</feature>
<reference evidence="7 8" key="1">
    <citation type="submission" date="2021-01" db="EMBL/GenBank/DDBJ databases">
        <title>WGS of actinomycetes isolated from Thailand.</title>
        <authorList>
            <person name="Thawai C."/>
        </authorList>
    </citation>
    <scope>NUCLEOTIDE SEQUENCE [LARGE SCALE GENOMIC DNA]</scope>
    <source>
        <strain evidence="7 8">CH9-7</strain>
    </source>
</reference>
<dbReference type="PANTHER" id="PTHR39535">
    <property type="entry name" value="SPORULATION-DELAYING PROTEIN SDPB"/>
    <property type="match status" value="1"/>
</dbReference>
<dbReference type="SMART" id="SM00752">
    <property type="entry name" value="HTTM"/>
    <property type="match status" value="1"/>
</dbReference>
<comment type="subcellular location">
    <subcellularLocation>
        <location evidence="1">Endomembrane system</location>
        <topology evidence="1">Multi-pass membrane protein</topology>
    </subcellularLocation>
</comment>
<keyword evidence="8" id="KW-1185">Reference proteome</keyword>
<protein>
    <submittedName>
        <fullName evidence="7">HTTM domain-containing protein</fullName>
    </submittedName>
</protein>
<feature type="transmembrane region" description="Helical" evidence="5">
    <location>
        <begin position="145"/>
        <end position="164"/>
    </location>
</feature>
<accession>A0ABS1MZ17</accession>
<feature type="transmembrane region" description="Helical" evidence="5">
    <location>
        <begin position="246"/>
        <end position="268"/>
    </location>
</feature>